<evidence type="ECO:0000256" key="1">
    <source>
        <dbReference type="ARBA" id="ARBA00005850"/>
    </source>
</evidence>
<evidence type="ECO:0000256" key="4">
    <source>
        <dbReference type="HAMAP-Rule" id="MF_00271"/>
    </source>
</evidence>
<keyword evidence="2 4" id="KW-0813">Transport</keyword>
<protein>
    <recommendedName>
        <fullName evidence="4">V-type ATP synthase subunit D</fullName>
    </recommendedName>
    <alternativeName>
        <fullName evidence="4">V-ATPase subunit D</fullName>
    </alternativeName>
</protein>
<dbReference type="GO" id="GO:0042777">
    <property type="term" value="P:proton motive force-driven plasma membrane ATP synthesis"/>
    <property type="evidence" value="ECO:0007669"/>
    <property type="project" value="UniProtKB-UniRule"/>
</dbReference>
<proteinExistence type="inferred from homology"/>
<dbReference type="GO" id="GO:0005524">
    <property type="term" value="F:ATP binding"/>
    <property type="evidence" value="ECO:0007669"/>
    <property type="project" value="UniProtKB-UniRule"/>
</dbReference>
<accession>A0A831UCU4</accession>
<keyword evidence="3 4" id="KW-0406">Ion transport</keyword>
<organism evidence="6">
    <name type="scientific">Geobacter metallireducens</name>
    <dbReference type="NCBI Taxonomy" id="28232"/>
    <lineage>
        <taxon>Bacteria</taxon>
        <taxon>Pseudomonadati</taxon>
        <taxon>Thermodesulfobacteriota</taxon>
        <taxon>Desulfuromonadia</taxon>
        <taxon>Geobacterales</taxon>
        <taxon>Geobacteraceae</taxon>
        <taxon>Geobacter</taxon>
    </lineage>
</organism>
<reference evidence="6" key="1">
    <citation type="journal article" date="2020" name="mSystems">
        <title>Genome- and Community-Level Interaction Insights into Carbon Utilization and Element Cycling Functions of Hydrothermarchaeota in Hydrothermal Sediment.</title>
        <authorList>
            <person name="Zhou Z."/>
            <person name="Liu Y."/>
            <person name="Xu W."/>
            <person name="Pan J."/>
            <person name="Luo Z.H."/>
            <person name="Li M."/>
        </authorList>
    </citation>
    <scope>NUCLEOTIDE SEQUENCE [LARGE SCALE GENOMIC DNA]</scope>
    <source>
        <strain evidence="6">SpSt-349</strain>
    </source>
</reference>
<sequence length="208" mass="24005">MIRPTRTNLLLLREKSRSVENSIGILKGRRQALIREFLASSRSLLKSREEVREEYGRALEELHLGTGIEGEAAMASLDAVIPKRVGVEIAEQSVMGLRYRDVEVAESPVRSPEERGYDYRATTPHLEEALHGFETVVEAMLAIAAFESRLKRLGEEIRRVTRRIRVLEERVLPELSRETRIIDQYLGEREREAYYRLKRFKELGGKGR</sequence>
<dbReference type="InterPro" id="IPR002699">
    <property type="entry name" value="V_ATPase_D"/>
</dbReference>
<keyword evidence="4" id="KW-0066">ATP synthesis</keyword>
<keyword evidence="5" id="KW-0175">Coiled coil</keyword>
<evidence type="ECO:0000256" key="3">
    <source>
        <dbReference type="ARBA" id="ARBA00023065"/>
    </source>
</evidence>
<name>A0A831UCU4_GEOME</name>
<comment type="function">
    <text evidence="4">Produces ATP from ADP in the presence of a proton gradient across the membrane.</text>
</comment>
<keyword evidence="4" id="KW-0375">Hydrogen ion transport</keyword>
<dbReference type="NCBIfam" id="TIGR00309">
    <property type="entry name" value="V_ATPase_subD"/>
    <property type="match status" value="1"/>
</dbReference>
<dbReference type="AlphaFoldDB" id="A0A831UCU4"/>
<dbReference type="PANTHER" id="PTHR11671">
    <property type="entry name" value="V-TYPE ATP SYNTHASE SUBUNIT D"/>
    <property type="match status" value="1"/>
</dbReference>
<feature type="coiled-coil region" evidence="5">
    <location>
        <begin position="143"/>
        <end position="170"/>
    </location>
</feature>
<dbReference type="HAMAP" id="MF_00271">
    <property type="entry name" value="ATP_synth_D_arch"/>
    <property type="match status" value="1"/>
</dbReference>
<gene>
    <name evidence="4" type="primary">atpD</name>
    <name evidence="6" type="ORF">ENQ87_07160</name>
</gene>
<evidence type="ECO:0000256" key="5">
    <source>
        <dbReference type="SAM" id="Coils"/>
    </source>
</evidence>
<dbReference type="GO" id="GO:0046961">
    <property type="term" value="F:proton-transporting ATPase activity, rotational mechanism"/>
    <property type="evidence" value="ECO:0007669"/>
    <property type="project" value="InterPro"/>
</dbReference>
<dbReference type="GO" id="GO:0046933">
    <property type="term" value="F:proton-transporting ATP synthase activity, rotational mechanism"/>
    <property type="evidence" value="ECO:0007669"/>
    <property type="project" value="UniProtKB-UniRule"/>
</dbReference>
<dbReference type="Pfam" id="PF01813">
    <property type="entry name" value="ATP-synt_D"/>
    <property type="match status" value="1"/>
</dbReference>
<comment type="similarity">
    <text evidence="1 4">Belongs to the V-ATPase D subunit family.</text>
</comment>
<evidence type="ECO:0000313" key="6">
    <source>
        <dbReference type="EMBL" id="HEN42142.1"/>
    </source>
</evidence>
<comment type="caution">
    <text evidence="6">The sequence shown here is derived from an EMBL/GenBank/DDBJ whole genome shotgun (WGS) entry which is preliminary data.</text>
</comment>
<evidence type="ECO:0000256" key="2">
    <source>
        <dbReference type="ARBA" id="ARBA00022448"/>
    </source>
</evidence>
<dbReference type="EMBL" id="DSOV01000030">
    <property type="protein sequence ID" value="HEN42142.1"/>
    <property type="molecule type" value="Genomic_DNA"/>
</dbReference>
<dbReference type="Gene3D" id="1.10.287.3240">
    <property type="match status" value="1"/>
</dbReference>